<organism evidence="18 19">
    <name type="scientific">Channa striata</name>
    <name type="common">Snakehead murrel</name>
    <name type="synonym">Ophicephalus striatus</name>
    <dbReference type="NCBI Taxonomy" id="64152"/>
    <lineage>
        <taxon>Eukaryota</taxon>
        <taxon>Metazoa</taxon>
        <taxon>Chordata</taxon>
        <taxon>Craniata</taxon>
        <taxon>Vertebrata</taxon>
        <taxon>Euteleostomi</taxon>
        <taxon>Actinopterygii</taxon>
        <taxon>Neopterygii</taxon>
        <taxon>Teleostei</taxon>
        <taxon>Neoteleostei</taxon>
        <taxon>Acanthomorphata</taxon>
        <taxon>Anabantaria</taxon>
        <taxon>Anabantiformes</taxon>
        <taxon>Channoidei</taxon>
        <taxon>Channidae</taxon>
        <taxon>Channa</taxon>
    </lineage>
</organism>
<keyword evidence="12" id="KW-0496">Mitochondrion</keyword>
<comment type="subcellular location">
    <subcellularLocation>
        <location evidence="3">Mitochondrion membrane</location>
    </subcellularLocation>
    <subcellularLocation>
        <location evidence="2">Nucleus</location>
    </subcellularLocation>
    <subcellularLocation>
        <location evidence="4">Secreted</location>
    </subcellularLocation>
</comment>
<keyword evidence="8" id="KW-0217">Developmental protein</keyword>
<evidence type="ECO:0000256" key="12">
    <source>
        <dbReference type="ARBA" id="ARBA00023128"/>
    </source>
</evidence>
<keyword evidence="11" id="KW-0221">Differentiation</keyword>
<dbReference type="AlphaFoldDB" id="A0AA88NCD1"/>
<dbReference type="GO" id="GO:0031966">
    <property type="term" value="C:mitochondrial membrane"/>
    <property type="evidence" value="ECO:0007669"/>
    <property type="project" value="UniProtKB-SubCell"/>
</dbReference>
<dbReference type="Pfam" id="PF06413">
    <property type="entry name" value="Neugrin"/>
    <property type="match status" value="1"/>
</dbReference>
<evidence type="ECO:0000256" key="14">
    <source>
        <dbReference type="ARBA" id="ARBA00023180"/>
    </source>
</evidence>
<comment type="similarity">
    <text evidence="5">Belongs to the neugrin family.</text>
</comment>
<evidence type="ECO:0000256" key="8">
    <source>
        <dbReference type="ARBA" id="ARBA00022473"/>
    </source>
</evidence>
<evidence type="ECO:0000256" key="7">
    <source>
        <dbReference type="ARBA" id="ARBA00016593"/>
    </source>
</evidence>
<dbReference type="PANTHER" id="PTHR13475">
    <property type="entry name" value="NEUGRIN"/>
    <property type="match status" value="1"/>
</dbReference>
<gene>
    <name evidence="18" type="ORF">Q5P01_007587</name>
</gene>
<dbReference type="EMBL" id="JAUPFM010000005">
    <property type="protein sequence ID" value="KAK2851311.1"/>
    <property type="molecule type" value="Genomic_DNA"/>
</dbReference>
<sequence>MARPLQLLSHVSRLAALSASPSVSTRGCRFASRGASRAWRGQTHVDRDRTSRTAADRSDGMSDGESGLEDLGDVEDKLQAVFDEGRKQQRTVKYHILRRQMTAPGAPQRKLTWDAIEQIRYLKQNQPEEWTVENLAEGFSVTSDVIQRVLRSKFVPSPERKARQDAKVVARLSQQVLPSGAGTGPDRLKLPGNRTPTTLLSGNTESDLVPVADQTLMIQGEGSMAKSPVPVRVLPSQFAAGICEDVGAITSTRDNSATNRNSTEDNQEDEDSWDGRVLTEKELEQLIGVETPSPVVQVGNDFFDADGNFLYRI</sequence>
<accession>A0AA88NCD1</accession>
<evidence type="ECO:0000256" key="17">
    <source>
        <dbReference type="SAM" id="MobiDB-lite"/>
    </source>
</evidence>
<evidence type="ECO:0000313" key="18">
    <source>
        <dbReference type="EMBL" id="KAK2851311.1"/>
    </source>
</evidence>
<reference evidence="18" key="1">
    <citation type="submission" date="2023-07" db="EMBL/GenBank/DDBJ databases">
        <title>Chromosome-level Genome Assembly of Striped Snakehead (Channa striata).</title>
        <authorList>
            <person name="Liu H."/>
        </authorList>
    </citation>
    <scope>NUCLEOTIDE SEQUENCE</scope>
    <source>
        <strain evidence="18">Gz</strain>
        <tissue evidence="18">Muscle</tissue>
    </source>
</reference>
<dbReference type="InterPro" id="IPR010487">
    <property type="entry name" value="NGRN/Rrg9"/>
</dbReference>
<evidence type="ECO:0000256" key="6">
    <source>
        <dbReference type="ARBA" id="ARBA00011308"/>
    </source>
</evidence>
<evidence type="ECO:0000256" key="2">
    <source>
        <dbReference type="ARBA" id="ARBA00004123"/>
    </source>
</evidence>
<feature type="compositionally biased region" description="Polar residues" evidence="17">
    <location>
        <begin position="252"/>
        <end position="261"/>
    </location>
</feature>
<dbReference type="GO" id="GO:0005576">
    <property type="term" value="C:extracellular region"/>
    <property type="evidence" value="ECO:0007669"/>
    <property type="project" value="UniProtKB-SubCell"/>
</dbReference>
<dbReference type="PANTHER" id="PTHR13475:SF4">
    <property type="entry name" value="NEUGRIN"/>
    <property type="match status" value="1"/>
</dbReference>
<keyword evidence="14" id="KW-0325">Glycoprotein</keyword>
<keyword evidence="10" id="KW-0732">Signal</keyword>
<keyword evidence="9" id="KW-0964">Secreted</keyword>
<dbReference type="GO" id="GO:0030154">
    <property type="term" value="P:cell differentiation"/>
    <property type="evidence" value="ECO:0007669"/>
    <property type="project" value="UniProtKB-KW"/>
</dbReference>
<evidence type="ECO:0000256" key="16">
    <source>
        <dbReference type="ARBA" id="ARBA00029657"/>
    </source>
</evidence>
<evidence type="ECO:0000256" key="10">
    <source>
        <dbReference type="ARBA" id="ARBA00022729"/>
    </source>
</evidence>
<name>A0AA88NCD1_CHASR</name>
<evidence type="ECO:0000256" key="9">
    <source>
        <dbReference type="ARBA" id="ARBA00022525"/>
    </source>
</evidence>
<feature type="region of interest" description="Disordered" evidence="17">
    <location>
        <begin position="252"/>
        <end position="273"/>
    </location>
</feature>
<dbReference type="Proteomes" id="UP001187415">
    <property type="component" value="Unassembled WGS sequence"/>
</dbReference>
<evidence type="ECO:0000256" key="3">
    <source>
        <dbReference type="ARBA" id="ARBA00004325"/>
    </source>
</evidence>
<evidence type="ECO:0000256" key="4">
    <source>
        <dbReference type="ARBA" id="ARBA00004613"/>
    </source>
</evidence>
<protein>
    <recommendedName>
        <fullName evidence="7">Neugrin</fullName>
    </recommendedName>
    <alternativeName>
        <fullName evidence="16">Neurite outgrowth-associated protein</fullName>
    </alternativeName>
</protein>
<evidence type="ECO:0000256" key="15">
    <source>
        <dbReference type="ARBA" id="ARBA00023242"/>
    </source>
</evidence>
<dbReference type="GO" id="GO:0005634">
    <property type="term" value="C:nucleus"/>
    <property type="evidence" value="ECO:0007669"/>
    <property type="project" value="UniProtKB-SubCell"/>
</dbReference>
<evidence type="ECO:0000256" key="13">
    <source>
        <dbReference type="ARBA" id="ARBA00023136"/>
    </source>
</evidence>
<feature type="compositionally biased region" description="Basic and acidic residues" evidence="17">
    <location>
        <begin position="43"/>
        <end position="60"/>
    </location>
</feature>
<keyword evidence="19" id="KW-1185">Reference proteome</keyword>
<evidence type="ECO:0000313" key="19">
    <source>
        <dbReference type="Proteomes" id="UP001187415"/>
    </source>
</evidence>
<feature type="region of interest" description="Disordered" evidence="17">
    <location>
        <begin position="25"/>
        <end position="70"/>
    </location>
</feature>
<comment type="function">
    <text evidence="1">Plays an essential role in mitochondrial ribosome biogenesis. As a component of a functional protein-RNA module, consisting of RCC1L, NGRN, RPUSD3, RPUSD4, TRUB2, FASTKD2 and 16S mitochondrial ribosomal RNA (16S mt-rRNA), controls 16S mt-rRNA abundance and is required for intra-mitochondrial translation of core subunits of the oxidative phosphorylation system.</text>
</comment>
<proteinExistence type="inferred from homology"/>
<keyword evidence="15" id="KW-0539">Nucleus</keyword>
<evidence type="ECO:0000256" key="11">
    <source>
        <dbReference type="ARBA" id="ARBA00022782"/>
    </source>
</evidence>
<comment type="subunit">
    <text evidence="6">Forms a regulatory protein-RNA complex, consisting of RCC1L, NGRN, RPUSD3, RPUSD4, TRUB2, FASTKD2 and 16S mt-rRNA. Interacts with 16S mt-rRNA; this interaction is direct.</text>
</comment>
<evidence type="ECO:0000256" key="5">
    <source>
        <dbReference type="ARBA" id="ARBA00008082"/>
    </source>
</evidence>
<keyword evidence="13" id="KW-0472">Membrane</keyword>
<comment type="caution">
    <text evidence="18">The sequence shown here is derived from an EMBL/GenBank/DDBJ whole genome shotgun (WGS) entry which is preliminary data.</text>
</comment>
<evidence type="ECO:0000256" key="1">
    <source>
        <dbReference type="ARBA" id="ARBA00003783"/>
    </source>
</evidence>